<reference evidence="3" key="1">
    <citation type="journal article" date="2016" name="Nature">
        <title>Genome evolution in the allotetraploid frog Xenopus laevis.</title>
        <authorList>
            <person name="Session A.M."/>
            <person name="Uno Y."/>
            <person name="Kwon T."/>
            <person name="Chapman J.A."/>
            <person name="Toyoda A."/>
            <person name="Takahashi S."/>
            <person name="Fukui A."/>
            <person name="Hikosaka A."/>
            <person name="Suzuki A."/>
            <person name="Kondo M."/>
            <person name="van Heeringen S.J."/>
            <person name="Quigley I."/>
            <person name="Heinz S."/>
            <person name="Ogino H."/>
            <person name="Ochi H."/>
            <person name="Hellsten U."/>
            <person name="Lyons J.B."/>
            <person name="Simakov O."/>
            <person name="Putnam N."/>
            <person name="Stites J."/>
            <person name="Kuroki Y."/>
            <person name="Tanaka T."/>
            <person name="Michiue T."/>
            <person name="Watanabe M."/>
            <person name="Bogdanovic O."/>
            <person name="Lister R."/>
            <person name="Georgiou G."/>
            <person name="Paranjpe S.S."/>
            <person name="van Kruijsbergen I."/>
            <person name="Shu S."/>
            <person name="Carlson J."/>
            <person name="Kinoshita T."/>
            <person name="Ohta Y."/>
            <person name="Mawaribuchi S."/>
            <person name="Jenkins J."/>
            <person name="Grimwood J."/>
            <person name="Schmutz J."/>
            <person name="Mitros T."/>
            <person name="Mozaffari S.V."/>
            <person name="Suzuki Y."/>
            <person name="Haramoto Y."/>
            <person name="Yamamoto T.S."/>
            <person name="Takagi C."/>
            <person name="Heald R."/>
            <person name="Miller K."/>
            <person name="Haudenschild C."/>
            <person name="Kitzman J."/>
            <person name="Nakayama T."/>
            <person name="Izutsu Y."/>
            <person name="Robert J."/>
            <person name="Fortriede J."/>
            <person name="Burns K."/>
            <person name="Lotay V."/>
            <person name="Karimi K."/>
            <person name="Yasuoka Y."/>
            <person name="Dichmann D.S."/>
            <person name="Flajnik M.F."/>
            <person name="Houston D.W."/>
            <person name="Shendure J."/>
            <person name="DuPasquier L."/>
            <person name="Vize P.D."/>
            <person name="Zorn A.M."/>
            <person name="Ito M."/>
            <person name="Marcotte E.M."/>
            <person name="Wallingford J.B."/>
            <person name="Ito Y."/>
            <person name="Asashima M."/>
            <person name="Ueno N."/>
            <person name="Matsuda Y."/>
            <person name="Veenstra G.J."/>
            <person name="Fujiyama A."/>
            <person name="Harland R.M."/>
            <person name="Taira M."/>
            <person name="Rokhsar D.S."/>
        </authorList>
    </citation>
    <scope>NUCLEOTIDE SEQUENCE [LARGE SCALE GENOMIC DNA]</scope>
    <source>
        <strain evidence="3">J</strain>
    </source>
</reference>
<dbReference type="EMBL" id="CM004469">
    <property type="protein sequence ID" value="OCT91320.1"/>
    <property type="molecule type" value="Genomic_DNA"/>
</dbReference>
<dbReference type="AlphaFoldDB" id="A0A974DHS8"/>
<evidence type="ECO:0000313" key="2">
    <source>
        <dbReference type="EMBL" id="OCT91320.1"/>
    </source>
</evidence>
<accession>A0A974DHS8</accession>
<feature type="signal peptide" evidence="1">
    <location>
        <begin position="1"/>
        <end position="23"/>
    </location>
</feature>
<dbReference type="Proteomes" id="UP000694892">
    <property type="component" value="Chromosome 2S"/>
</dbReference>
<protein>
    <submittedName>
        <fullName evidence="2">Uncharacterized protein</fullName>
    </submittedName>
</protein>
<evidence type="ECO:0000313" key="3">
    <source>
        <dbReference type="Proteomes" id="UP000694892"/>
    </source>
</evidence>
<gene>
    <name evidence="2" type="ORF">XELAEV_18014371mg</name>
</gene>
<feature type="chain" id="PRO_5037861638" evidence="1">
    <location>
        <begin position="24"/>
        <end position="116"/>
    </location>
</feature>
<name>A0A974DHS8_XENLA</name>
<keyword evidence="1" id="KW-0732">Signal</keyword>
<sequence>MGTMPHRFLCIPLLFVILGLAQGQLSGLQPDNSLSENGNRVIRKSSYLPMSPTINMKEKIKGKIPPLGGVHVKPEKMPWHSSTHKRGMGQNMDLGVYWHRFPFDRKYNYKYLIKEK</sequence>
<proteinExistence type="predicted"/>
<evidence type="ECO:0000256" key="1">
    <source>
        <dbReference type="SAM" id="SignalP"/>
    </source>
</evidence>
<organism evidence="2 3">
    <name type="scientific">Xenopus laevis</name>
    <name type="common">African clawed frog</name>
    <dbReference type="NCBI Taxonomy" id="8355"/>
    <lineage>
        <taxon>Eukaryota</taxon>
        <taxon>Metazoa</taxon>
        <taxon>Chordata</taxon>
        <taxon>Craniata</taxon>
        <taxon>Vertebrata</taxon>
        <taxon>Euteleostomi</taxon>
        <taxon>Amphibia</taxon>
        <taxon>Batrachia</taxon>
        <taxon>Anura</taxon>
        <taxon>Pipoidea</taxon>
        <taxon>Pipidae</taxon>
        <taxon>Xenopodinae</taxon>
        <taxon>Xenopus</taxon>
        <taxon>Xenopus</taxon>
    </lineage>
</organism>